<proteinExistence type="predicted"/>
<dbReference type="RefSeq" id="WP_019150587.1">
    <property type="nucleotide sequence ID" value="NZ_CAMQOD010000050.1"/>
</dbReference>
<dbReference type="PROSITE" id="PS51257">
    <property type="entry name" value="PROKAR_LIPOPROTEIN"/>
    <property type="match status" value="1"/>
</dbReference>
<dbReference type="Pfam" id="PF16215">
    <property type="entry name" value="DUF4876"/>
    <property type="match status" value="1"/>
</dbReference>
<dbReference type="Proteomes" id="UP000187417">
    <property type="component" value="Unassembled WGS sequence"/>
</dbReference>
<feature type="chain" id="PRO_5010323110" description="BACON domain-containing protein" evidence="1">
    <location>
        <begin position="21"/>
        <end position="403"/>
    </location>
</feature>
<dbReference type="Pfam" id="PF13004">
    <property type="entry name" value="BACON"/>
    <property type="match status" value="1"/>
</dbReference>
<dbReference type="AlphaFoldDB" id="A0A1Q6F2L8"/>
<sequence>MKKLFLILTTALFAAGFASCTDDPEETVNPVVVSEILRALGGNVLVNVPEENFDVNIPADAASWVQINEAESSGKALVLSVDENETGTERSTVVNVTRSGKSTVLATVTIKQSDITLQAGEFVIEEIYFTGTALPETGKPDRWLGDQYIKIRNNSDEDLYADGMMLILSSGLNSGMNSEMIEGKDFRKECCAGNAFYCIPGNGQDVLVKAGESLIVVNNAQNHTIGNPNSWDATKADFEWYDVSSNENYLDIDNPDVPNLDKWYASTLTVQVLHNRGFNAVAIAMPPVGLTAKQFLAEYPLEDAQYIFHSPNGSDYTMPLRNCYRVPNEWVLDAVNTGCRDEYYIAPWDASLDAGYAWCGTADGDAYRFGKSVIRKTGSDGKLIDSNNSTNDFESNTKASLIK</sequence>
<organism evidence="3 4">
    <name type="scientific">Alistipes putredinis</name>
    <dbReference type="NCBI Taxonomy" id="28117"/>
    <lineage>
        <taxon>Bacteria</taxon>
        <taxon>Pseudomonadati</taxon>
        <taxon>Bacteroidota</taxon>
        <taxon>Bacteroidia</taxon>
        <taxon>Bacteroidales</taxon>
        <taxon>Rikenellaceae</taxon>
        <taxon>Alistipes</taxon>
    </lineage>
</organism>
<dbReference type="InterPro" id="IPR013783">
    <property type="entry name" value="Ig-like_fold"/>
</dbReference>
<name>A0A1Q6F2L8_9BACT</name>
<feature type="signal peptide" evidence="1">
    <location>
        <begin position="1"/>
        <end position="20"/>
    </location>
</feature>
<dbReference type="STRING" id="28117.BHV66_09890"/>
<comment type="caution">
    <text evidence="3">The sequence shown here is derived from an EMBL/GenBank/DDBJ whole genome shotgun (WGS) entry which is preliminary data.</text>
</comment>
<dbReference type="EMBL" id="MNQH01000043">
    <property type="protein sequence ID" value="OKY93173.1"/>
    <property type="molecule type" value="Genomic_DNA"/>
</dbReference>
<reference evidence="3 4" key="1">
    <citation type="journal article" date="2016" name="Nat. Biotechnol.">
        <title>Measurement of bacterial replication rates in microbial communities.</title>
        <authorList>
            <person name="Brown C.T."/>
            <person name="Olm M.R."/>
            <person name="Thomas B.C."/>
            <person name="Banfield J.F."/>
        </authorList>
    </citation>
    <scope>NUCLEOTIDE SEQUENCE [LARGE SCALE GENOMIC DNA]</scope>
    <source>
        <strain evidence="3">CAG:67_53_122</strain>
    </source>
</reference>
<dbReference type="Gene3D" id="2.60.40.10">
    <property type="entry name" value="Immunoglobulins"/>
    <property type="match status" value="1"/>
</dbReference>
<dbReference type="InterPro" id="IPR024361">
    <property type="entry name" value="BACON"/>
</dbReference>
<evidence type="ECO:0000313" key="4">
    <source>
        <dbReference type="Proteomes" id="UP000187417"/>
    </source>
</evidence>
<dbReference type="GeneID" id="59809491"/>
<evidence type="ECO:0000313" key="3">
    <source>
        <dbReference type="EMBL" id="OKY93173.1"/>
    </source>
</evidence>
<evidence type="ECO:0000256" key="1">
    <source>
        <dbReference type="SAM" id="SignalP"/>
    </source>
</evidence>
<accession>A0A1Q6F2L8</accession>
<dbReference type="InterPro" id="IPR032627">
    <property type="entry name" value="DUF4876"/>
</dbReference>
<keyword evidence="1" id="KW-0732">Signal</keyword>
<feature type="domain" description="BACON" evidence="2">
    <location>
        <begin position="59"/>
        <end position="112"/>
    </location>
</feature>
<protein>
    <recommendedName>
        <fullName evidence="2">BACON domain-containing protein</fullName>
    </recommendedName>
</protein>
<gene>
    <name evidence="3" type="ORF">BHV66_09890</name>
</gene>
<evidence type="ECO:0000259" key="2">
    <source>
        <dbReference type="Pfam" id="PF13004"/>
    </source>
</evidence>